<reference evidence="2 5" key="1">
    <citation type="submission" date="2020-07" db="EMBL/GenBank/DDBJ databases">
        <authorList>
            <person name="Feng X."/>
        </authorList>
    </citation>
    <scope>NUCLEOTIDE SEQUENCE [LARGE SCALE GENOMIC DNA]</scope>
    <source>
        <strain evidence="2 5">JCM14086</strain>
    </source>
</reference>
<evidence type="ECO:0000313" key="1">
    <source>
        <dbReference type="EMBL" id="MBC2600575.1"/>
    </source>
</evidence>
<dbReference type="EMBL" id="JACHVA010000062">
    <property type="protein sequence ID" value="MBC2601642.1"/>
    <property type="molecule type" value="Genomic_DNA"/>
</dbReference>
<evidence type="ECO:0000313" key="2">
    <source>
        <dbReference type="EMBL" id="MBC2600583.1"/>
    </source>
</evidence>
<gene>
    <name evidence="1" type="ORF">H5P30_02140</name>
    <name evidence="2" type="ORF">H5P30_02180</name>
    <name evidence="3" type="ORF">H5P30_07610</name>
    <name evidence="4" type="ORF">H5P30_14350</name>
</gene>
<comment type="caution">
    <text evidence="2">The sequence shown here is derived from an EMBL/GenBank/DDBJ whole genome shotgun (WGS) entry which is preliminary data.</text>
</comment>
<dbReference type="AlphaFoldDB" id="A0A7X1AWZ8"/>
<protein>
    <submittedName>
        <fullName evidence="2">Uncharacterized protein</fullName>
    </submittedName>
</protein>
<sequence>MEPDDDTIRLIAECMREDGDRKKEEAYQAMRKAWLERRDGNPSLQPGFKVDTDLQPLRWLEDGRDLIQSAKGTISVQLSSGLSRPPLNTYLPYPVFQMGAEIFLKGMWLCQFEECRNLRDHDWMTSEKRKDYREKLKDIGHDLIGLTARVRQIGPFGESVPIGEFLTILDAVVREHYFPLYEAARKGSNWAYARYPKRFYNDSLEIASANSLLRFPDQSLLRRAFDDAFDEIERIWNIRANLAARSRSER</sequence>
<proteinExistence type="predicted"/>
<organism evidence="2 5">
    <name type="scientific">Puniceicoccus vermicola</name>
    <dbReference type="NCBI Taxonomy" id="388746"/>
    <lineage>
        <taxon>Bacteria</taxon>
        <taxon>Pseudomonadati</taxon>
        <taxon>Verrucomicrobiota</taxon>
        <taxon>Opitutia</taxon>
        <taxon>Puniceicoccales</taxon>
        <taxon>Puniceicoccaceae</taxon>
        <taxon>Puniceicoccus</taxon>
    </lineage>
</organism>
<dbReference type="EMBL" id="JACHVA010000109">
    <property type="protein sequence ID" value="MBC2602961.1"/>
    <property type="molecule type" value="Genomic_DNA"/>
</dbReference>
<name>A0A7X1AWZ8_9BACT</name>
<evidence type="ECO:0000313" key="3">
    <source>
        <dbReference type="EMBL" id="MBC2601642.1"/>
    </source>
</evidence>
<dbReference type="EMBL" id="JACHVA010000025">
    <property type="protein sequence ID" value="MBC2600575.1"/>
    <property type="molecule type" value="Genomic_DNA"/>
</dbReference>
<keyword evidence="5" id="KW-1185">Reference proteome</keyword>
<dbReference type="Proteomes" id="UP000525652">
    <property type="component" value="Unassembled WGS sequence"/>
</dbReference>
<evidence type="ECO:0000313" key="5">
    <source>
        <dbReference type="Proteomes" id="UP000525652"/>
    </source>
</evidence>
<accession>A0A7X1AWZ8</accession>
<dbReference type="RefSeq" id="WP_185691323.1">
    <property type="nucleotide sequence ID" value="NZ_JACHVA010000025.1"/>
</dbReference>
<evidence type="ECO:0000313" key="4">
    <source>
        <dbReference type="EMBL" id="MBC2602961.1"/>
    </source>
</evidence>
<dbReference type="EMBL" id="JACHVA010000026">
    <property type="protein sequence ID" value="MBC2600583.1"/>
    <property type="molecule type" value="Genomic_DNA"/>
</dbReference>